<comment type="caution">
    <text evidence="4">The sequence shown here is derived from an EMBL/GenBank/DDBJ whole genome shotgun (WGS) entry which is preliminary data.</text>
</comment>
<protein>
    <recommendedName>
        <fullName evidence="2">Anti-sigma factor antagonist</fullName>
    </recommendedName>
</protein>
<dbReference type="Proteomes" id="UP001499843">
    <property type="component" value="Unassembled WGS sequence"/>
</dbReference>
<gene>
    <name evidence="4" type="ORF">GCM10009850_090730</name>
</gene>
<evidence type="ECO:0000259" key="3">
    <source>
        <dbReference type="PROSITE" id="PS50801"/>
    </source>
</evidence>
<reference evidence="4 5" key="1">
    <citation type="journal article" date="2019" name="Int. J. Syst. Evol. Microbiol.">
        <title>The Global Catalogue of Microorganisms (GCM) 10K type strain sequencing project: providing services to taxonomists for standard genome sequencing and annotation.</title>
        <authorList>
            <consortium name="The Broad Institute Genomics Platform"/>
            <consortium name="The Broad Institute Genome Sequencing Center for Infectious Disease"/>
            <person name="Wu L."/>
            <person name="Ma J."/>
        </authorList>
    </citation>
    <scope>NUCLEOTIDE SEQUENCE [LARGE SCALE GENOMIC DNA]</scope>
    <source>
        <strain evidence="4 5">JCM 16114</strain>
    </source>
</reference>
<dbReference type="PANTHER" id="PTHR33495">
    <property type="entry name" value="ANTI-SIGMA FACTOR ANTAGONIST TM_1081-RELATED-RELATED"/>
    <property type="match status" value="1"/>
</dbReference>
<dbReference type="RefSeq" id="WP_344489545.1">
    <property type="nucleotide sequence ID" value="NZ_BAAAQX010000034.1"/>
</dbReference>
<organism evidence="4 5">
    <name type="scientific">Nonomuraea monospora</name>
    <dbReference type="NCBI Taxonomy" id="568818"/>
    <lineage>
        <taxon>Bacteria</taxon>
        <taxon>Bacillati</taxon>
        <taxon>Actinomycetota</taxon>
        <taxon>Actinomycetes</taxon>
        <taxon>Streptosporangiales</taxon>
        <taxon>Streptosporangiaceae</taxon>
        <taxon>Nonomuraea</taxon>
    </lineage>
</organism>
<dbReference type="Gene3D" id="3.30.750.24">
    <property type="entry name" value="STAS domain"/>
    <property type="match status" value="1"/>
</dbReference>
<dbReference type="Pfam" id="PF01740">
    <property type="entry name" value="STAS"/>
    <property type="match status" value="1"/>
</dbReference>
<dbReference type="InterPro" id="IPR036513">
    <property type="entry name" value="STAS_dom_sf"/>
</dbReference>
<name>A0ABN3CVX3_9ACTN</name>
<keyword evidence="5" id="KW-1185">Reference proteome</keyword>
<accession>A0ABN3CVX3</accession>
<evidence type="ECO:0000256" key="2">
    <source>
        <dbReference type="RuleBase" id="RU003749"/>
    </source>
</evidence>
<dbReference type="PROSITE" id="PS50801">
    <property type="entry name" value="STAS"/>
    <property type="match status" value="1"/>
</dbReference>
<comment type="similarity">
    <text evidence="1 2">Belongs to the anti-sigma-factor antagonist family.</text>
</comment>
<feature type="domain" description="STAS" evidence="3">
    <location>
        <begin position="9"/>
        <end position="113"/>
    </location>
</feature>
<dbReference type="CDD" id="cd07043">
    <property type="entry name" value="STAS_anti-anti-sigma_factors"/>
    <property type="match status" value="1"/>
</dbReference>
<dbReference type="PANTHER" id="PTHR33495:SF2">
    <property type="entry name" value="ANTI-SIGMA FACTOR ANTAGONIST TM_1081-RELATED"/>
    <property type="match status" value="1"/>
</dbReference>
<evidence type="ECO:0000256" key="1">
    <source>
        <dbReference type="ARBA" id="ARBA00009013"/>
    </source>
</evidence>
<evidence type="ECO:0000313" key="4">
    <source>
        <dbReference type="EMBL" id="GAA2213610.1"/>
    </source>
</evidence>
<dbReference type="InterPro" id="IPR002645">
    <property type="entry name" value="STAS_dom"/>
</dbReference>
<dbReference type="EMBL" id="BAAAQX010000034">
    <property type="protein sequence ID" value="GAA2213610.1"/>
    <property type="molecule type" value="Genomic_DNA"/>
</dbReference>
<dbReference type="InterPro" id="IPR003658">
    <property type="entry name" value="Anti-sigma_ant"/>
</dbReference>
<proteinExistence type="inferred from homology"/>
<dbReference type="NCBIfam" id="TIGR00377">
    <property type="entry name" value="ant_ant_sig"/>
    <property type="match status" value="1"/>
</dbReference>
<dbReference type="SUPFAM" id="SSF52091">
    <property type="entry name" value="SpoIIaa-like"/>
    <property type="match status" value="1"/>
</dbReference>
<evidence type="ECO:0000313" key="5">
    <source>
        <dbReference type="Proteomes" id="UP001499843"/>
    </source>
</evidence>
<sequence>MRSADRTGFSWVVTESDDAAVLRPAGDLDLASKEEFRNGLAEALSCLRPPSVIVDLQDVAFCDSSGLNTLIWAANTAEAAGGTVKLSGAQPRITRLLRMTGLDKRFCLLTAKS</sequence>